<accession>A0A1D8UV00</accession>
<dbReference type="InterPro" id="IPR011701">
    <property type="entry name" value="MFS"/>
</dbReference>
<keyword evidence="5" id="KW-1185">Reference proteome</keyword>
<proteinExistence type="predicted"/>
<dbReference type="RefSeq" id="WP_070403053.1">
    <property type="nucleotide sequence ID" value="NZ_BJVW01000001.1"/>
</dbReference>
<evidence type="ECO:0000256" key="2">
    <source>
        <dbReference type="ARBA" id="ARBA00022989"/>
    </source>
</evidence>
<dbReference type="GO" id="GO:0022857">
    <property type="term" value="F:transmembrane transporter activity"/>
    <property type="evidence" value="ECO:0007669"/>
    <property type="project" value="InterPro"/>
</dbReference>
<protein>
    <submittedName>
        <fullName evidence="4">Uncharacterized protein</fullName>
    </submittedName>
</protein>
<evidence type="ECO:0000313" key="5">
    <source>
        <dbReference type="Proteomes" id="UP000179145"/>
    </source>
</evidence>
<dbReference type="PANTHER" id="PTHR23539">
    <property type="entry name" value="MFS TRANSPORTER"/>
    <property type="match status" value="1"/>
</dbReference>
<dbReference type="STRING" id="153496.A0U89_10275"/>
<dbReference type="InterPro" id="IPR036259">
    <property type="entry name" value="MFS_trans_sf"/>
</dbReference>
<dbReference type="Gene3D" id="1.20.1250.20">
    <property type="entry name" value="MFS general substrate transporter like domains"/>
    <property type="match status" value="2"/>
</dbReference>
<dbReference type="AlphaFoldDB" id="A0A1D8UV00"/>
<dbReference type="InterPro" id="IPR020846">
    <property type="entry name" value="MFS_dom"/>
</dbReference>
<sequence length="414" mass="42951">MPEEKTQPSTSSRRGLDWINFLAADVQSGVGPYLTIFLTAHGWIASWLGVALAASAAASALVQIPAGWAVDRLACKRGLIVGAGAVIAVSCLVTVWWPDFWPVIFAQAALGVAAAILMPAIAATTLGLVGPKAMASRTSRNETLNHAGSFLTALIAGTIGQMFGLDWIFYLVCAAAIGSAVATSAIRSNEIDQDMASGGAADGAKMPLDKLFHRPALLLFLCTIFLFQCGNGGMLSLASRELAVVHPKQETWLLTACILGAQASMTGVAWLVGRGLHKGYGRRTILLSALLFVPLRGILFAWATYGDGINGITIVAIQMLDGFATGALSVVSTVMAADITRGTGRFNFTIGMVALTIAAGSAGSNVIGGFVTQHWGVPYAFLVLAAIAVLGIGTVSGMAETRPEENEAAQKSAA</sequence>
<dbReference type="eggNOG" id="COG2814">
    <property type="taxonomic scope" value="Bacteria"/>
</dbReference>
<dbReference type="Proteomes" id="UP000179145">
    <property type="component" value="Chromosome"/>
</dbReference>
<dbReference type="KEGG" id="kba:A0U89_10275"/>
<evidence type="ECO:0000313" key="4">
    <source>
        <dbReference type="EMBL" id="AOX17463.1"/>
    </source>
</evidence>
<keyword evidence="3" id="KW-0472">Membrane</keyword>
<dbReference type="PANTHER" id="PTHR23539:SF1">
    <property type="entry name" value="MAJOR FACILITATOR SUPERFAMILY (MFS) PROFILE DOMAIN-CONTAINING PROTEIN"/>
    <property type="match status" value="1"/>
</dbReference>
<dbReference type="EMBL" id="CP014674">
    <property type="protein sequence ID" value="AOX17463.1"/>
    <property type="molecule type" value="Genomic_DNA"/>
</dbReference>
<evidence type="ECO:0000256" key="3">
    <source>
        <dbReference type="ARBA" id="ARBA00023136"/>
    </source>
</evidence>
<gene>
    <name evidence="4" type="ORF">A0U89_10275</name>
</gene>
<organism evidence="4 5">
    <name type="scientific">Kozakia baliensis</name>
    <dbReference type="NCBI Taxonomy" id="153496"/>
    <lineage>
        <taxon>Bacteria</taxon>
        <taxon>Pseudomonadati</taxon>
        <taxon>Pseudomonadota</taxon>
        <taxon>Alphaproteobacteria</taxon>
        <taxon>Acetobacterales</taxon>
        <taxon>Acetobacteraceae</taxon>
        <taxon>Kozakia</taxon>
    </lineage>
</organism>
<reference evidence="4 5" key="1">
    <citation type="journal article" date="2016" name="Microb. Cell Fact.">
        <title>Dissection of exopolysaccharide biosynthesis in Kozakia baliensis.</title>
        <authorList>
            <person name="Brandt J.U."/>
            <person name="Jakob F."/>
            <person name="Behr J."/>
            <person name="Geissler A.J."/>
            <person name="Vogel R.F."/>
        </authorList>
    </citation>
    <scope>NUCLEOTIDE SEQUENCE [LARGE SCALE GENOMIC DNA]</scope>
    <source>
        <strain evidence="4 5">DSM 14400</strain>
    </source>
</reference>
<keyword evidence="2" id="KW-1133">Transmembrane helix</keyword>
<dbReference type="OrthoDB" id="9812574at2"/>
<dbReference type="PROSITE" id="PS50850">
    <property type="entry name" value="MFS"/>
    <property type="match status" value="1"/>
</dbReference>
<keyword evidence="1" id="KW-0812">Transmembrane</keyword>
<dbReference type="SUPFAM" id="SSF103473">
    <property type="entry name" value="MFS general substrate transporter"/>
    <property type="match status" value="1"/>
</dbReference>
<dbReference type="Pfam" id="PF07690">
    <property type="entry name" value="MFS_1"/>
    <property type="match status" value="1"/>
</dbReference>
<evidence type="ECO:0000256" key="1">
    <source>
        <dbReference type="ARBA" id="ARBA00022692"/>
    </source>
</evidence>
<name>A0A1D8UV00_9PROT</name>